<dbReference type="AlphaFoldDB" id="A0A6F9DNP3"/>
<dbReference type="PROSITE" id="PS50802">
    <property type="entry name" value="OTU"/>
    <property type="match status" value="1"/>
</dbReference>
<dbReference type="Gene3D" id="3.90.70.80">
    <property type="match status" value="1"/>
</dbReference>
<evidence type="ECO:0000256" key="3">
    <source>
        <dbReference type="SAM" id="Coils"/>
    </source>
</evidence>
<reference evidence="6" key="1">
    <citation type="submission" date="2020-04" db="EMBL/GenBank/DDBJ databases">
        <authorList>
            <person name="Neveu A P."/>
        </authorList>
    </citation>
    <scope>NUCLEOTIDE SEQUENCE</scope>
    <source>
        <tissue evidence="6">Whole embryo</tissue>
    </source>
</reference>
<dbReference type="PANTHER" id="PTHR12419">
    <property type="entry name" value="OTU DOMAIN CONTAINING PROTEIN"/>
    <property type="match status" value="1"/>
</dbReference>
<organism evidence="6">
    <name type="scientific">Phallusia mammillata</name>
    <dbReference type="NCBI Taxonomy" id="59560"/>
    <lineage>
        <taxon>Eukaryota</taxon>
        <taxon>Metazoa</taxon>
        <taxon>Chordata</taxon>
        <taxon>Tunicata</taxon>
        <taxon>Ascidiacea</taxon>
        <taxon>Phlebobranchia</taxon>
        <taxon>Ascidiidae</taxon>
        <taxon>Phallusia</taxon>
    </lineage>
</organism>
<dbReference type="CDD" id="cd22761">
    <property type="entry name" value="OTU_OTUD6"/>
    <property type="match status" value="1"/>
</dbReference>
<keyword evidence="2" id="KW-0645">Protease</keyword>
<proteinExistence type="evidence at transcript level"/>
<dbReference type="GO" id="GO:0016579">
    <property type="term" value="P:protein deubiquitination"/>
    <property type="evidence" value="ECO:0007669"/>
    <property type="project" value="TreeGrafter"/>
</dbReference>
<feature type="region of interest" description="Disordered" evidence="4">
    <location>
        <begin position="96"/>
        <end position="119"/>
    </location>
</feature>
<feature type="coiled-coil region" evidence="3">
    <location>
        <begin position="8"/>
        <end position="35"/>
    </location>
</feature>
<dbReference type="InterPro" id="IPR003323">
    <property type="entry name" value="OTU_dom"/>
</dbReference>
<dbReference type="InterPro" id="IPR050704">
    <property type="entry name" value="Peptidase_C85-like"/>
</dbReference>
<evidence type="ECO:0000256" key="4">
    <source>
        <dbReference type="SAM" id="MobiDB-lite"/>
    </source>
</evidence>
<dbReference type="InterPro" id="IPR038765">
    <property type="entry name" value="Papain-like_cys_pep_sf"/>
</dbReference>
<dbReference type="EMBL" id="LR788741">
    <property type="protein sequence ID" value="CAB3264603.1"/>
    <property type="molecule type" value="mRNA"/>
</dbReference>
<keyword evidence="1" id="KW-0378">Hydrolase</keyword>
<keyword evidence="3" id="KW-0175">Coiled coil</keyword>
<evidence type="ECO:0000313" key="6">
    <source>
        <dbReference type="EMBL" id="CAB3264603.1"/>
    </source>
</evidence>
<accession>A0A6F9DNP3</accession>
<evidence type="ECO:0000259" key="5">
    <source>
        <dbReference type="PROSITE" id="PS50802"/>
    </source>
</evidence>
<feature type="domain" description="OTU" evidence="5">
    <location>
        <begin position="152"/>
        <end position="285"/>
    </location>
</feature>
<evidence type="ECO:0000256" key="2">
    <source>
        <dbReference type="ARBA" id="ARBA00022807"/>
    </source>
</evidence>
<name>A0A6F9DNP3_9ASCI</name>
<protein>
    <submittedName>
        <fullName evidence="6">OTU domain-containing protein 6B-like</fullName>
    </submittedName>
</protein>
<sequence length="292" mass="33512">MSETQENCDERELLVARHRKEKKALQAEIQSIKKSVPKGDKKQAKQSKIKIAELEQDLELRHEKEIESFEQQNSNTSSSKVAENLDNLVITEAVESDKKTPKVSKAQRKREKKAAKAKDHAEMCAEAELDYKNSARYKEEEEIKNILNSMSYKIKPIRSDGDCLYSAVTDQLDSNLSVLELRHKVADYMMDNKDDFMPFLTNDDGNQFSHEEFSKYCDDIKTPGIWGGQLELRALSHILKTPIHVIQSTGPVIILGEEFKEKSIILTYHRHELGLGEHYNSVKLFDQNQDLS</sequence>
<dbReference type="Pfam" id="PF02338">
    <property type="entry name" value="OTU"/>
    <property type="match status" value="1"/>
</dbReference>
<gene>
    <name evidence="6" type="primary">Otud6b</name>
</gene>
<evidence type="ECO:0000256" key="1">
    <source>
        <dbReference type="ARBA" id="ARBA00022801"/>
    </source>
</evidence>
<dbReference type="GO" id="GO:0004843">
    <property type="term" value="F:cysteine-type deubiquitinase activity"/>
    <property type="evidence" value="ECO:0007669"/>
    <property type="project" value="TreeGrafter"/>
</dbReference>
<keyword evidence="2" id="KW-0788">Thiol protease</keyword>
<dbReference type="PANTHER" id="PTHR12419:SF10">
    <property type="entry name" value="DEUBIQUITINASE OTUD6B"/>
    <property type="match status" value="1"/>
</dbReference>
<dbReference type="SUPFAM" id="SSF54001">
    <property type="entry name" value="Cysteine proteinases"/>
    <property type="match status" value="1"/>
</dbReference>
<feature type="compositionally biased region" description="Basic residues" evidence="4">
    <location>
        <begin position="101"/>
        <end position="113"/>
    </location>
</feature>
<dbReference type="InterPro" id="IPR049772">
    <property type="entry name" value="OTU_OTUD6"/>
</dbReference>